<feature type="compositionally biased region" description="Basic residues" evidence="1">
    <location>
        <begin position="141"/>
        <end position="155"/>
    </location>
</feature>
<evidence type="ECO:0000256" key="1">
    <source>
        <dbReference type="SAM" id="MobiDB-lite"/>
    </source>
</evidence>
<dbReference type="EMBL" id="KN834785">
    <property type="protein sequence ID" value="KIK58465.1"/>
    <property type="molecule type" value="Genomic_DNA"/>
</dbReference>
<proteinExistence type="predicted"/>
<protein>
    <submittedName>
        <fullName evidence="2">Unplaced genomic scaffold GYMLUscaffold_37, whole genome shotgun sequence</fullName>
    </submittedName>
</protein>
<keyword evidence="3" id="KW-1185">Reference proteome</keyword>
<feature type="compositionally biased region" description="Polar residues" evidence="1">
    <location>
        <begin position="89"/>
        <end position="115"/>
    </location>
</feature>
<evidence type="ECO:0000313" key="2">
    <source>
        <dbReference type="EMBL" id="KIK58465.1"/>
    </source>
</evidence>
<feature type="region of interest" description="Disordered" evidence="1">
    <location>
        <begin position="68"/>
        <end position="179"/>
    </location>
</feature>
<name>A0A0D0B555_9AGAR</name>
<dbReference type="Proteomes" id="UP000053593">
    <property type="component" value="Unassembled WGS sequence"/>
</dbReference>
<feature type="compositionally biased region" description="Low complexity" evidence="1">
    <location>
        <begin position="71"/>
        <end position="84"/>
    </location>
</feature>
<dbReference type="AlphaFoldDB" id="A0A0D0B555"/>
<accession>A0A0D0B555</accession>
<organism evidence="2 3">
    <name type="scientific">Collybiopsis luxurians FD-317 M1</name>
    <dbReference type="NCBI Taxonomy" id="944289"/>
    <lineage>
        <taxon>Eukaryota</taxon>
        <taxon>Fungi</taxon>
        <taxon>Dikarya</taxon>
        <taxon>Basidiomycota</taxon>
        <taxon>Agaricomycotina</taxon>
        <taxon>Agaricomycetes</taxon>
        <taxon>Agaricomycetidae</taxon>
        <taxon>Agaricales</taxon>
        <taxon>Marasmiineae</taxon>
        <taxon>Omphalotaceae</taxon>
        <taxon>Collybiopsis</taxon>
        <taxon>Collybiopsis luxurians</taxon>
    </lineage>
</organism>
<gene>
    <name evidence="2" type="ORF">GYMLUDRAFT_246156</name>
</gene>
<sequence>MRCSRRRRGNGGGLSGENEIGNESGIVWIRALGRIYSLATISASPPISNDPSPLHLCYLSATSINPRNRNGLTTHGRTGATRTGYAVPATNTGDPLRTFTQPASYNVDMGTSGTKIQARRPGPTSQSHNTRCSVRMDAKARSRRSAFNRRQRRQRMPPSAIGRQWIGERFGSDSTAENG</sequence>
<feature type="compositionally biased region" description="Polar residues" evidence="1">
    <location>
        <begin position="123"/>
        <end position="132"/>
    </location>
</feature>
<evidence type="ECO:0000313" key="3">
    <source>
        <dbReference type="Proteomes" id="UP000053593"/>
    </source>
</evidence>
<reference evidence="2 3" key="1">
    <citation type="submission" date="2014-04" db="EMBL/GenBank/DDBJ databases">
        <title>Evolutionary Origins and Diversification of the Mycorrhizal Mutualists.</title>
        <authorList>
            <consortium name="DOE Joint Genome Institute"/>
            <consortium name="Mycorrhizal Genomics Consortium"/>
            <person name="Kohler A."/>
            <person name="Kuo A."/>
            <person name="Nagy L.G."/>
            <person name="Floudas D."/>
            <person name="Copeland A."/>
            <person name="Barry K.W."/>
            <person name="Cichocki N."/>
            <person name="Veneault-Fourrey C."/>
            <person name="LaButti K."/>
            <person name="Lindquist E.A."/>
            <person name="Lipzen A."/>
            <person name="Lundell T."/>
            <person name="Morin E."/>
            <person name="Murat C."/>
            <person name="Riley R."/>
            <person name="Ohm R."/>
            <person name="Sun H."/>
            <person name="Tunlid A."/>
            <person name="Henrissat B."/>
            <person name="Grigoriev I.V."/>
            <person name="Hibbett D.S."/>
            <person name="Martin F."/>
        </authorList>
    </citation>
    <scope>NUCLEOTIDE SEQUENCE [LARGE SCALE GENOMIC DNA]</scope>
    <source>
        <strain evidence="2 3">FD-317 M1</strain>
    </source>
</reference>
<dbReference type="HOGENOM" id="CLU_1503611_0_0_1"/>